<sequence length="23" mass="2784">MMLVNKNWLLSARQLHVADIFQR</sequence>
<feature type="non-terminal residue" evidence="1">
    <location>
        <position position="23"/>
    </location>
</feature>
<evidence type="ECO:0000313" key="1">
    <source>
        <dbReference type="EMBL" id="KKW47104.1"/>
    </source>
</evidence>
<proteinExistence type="predicted"/>
<dbReference type="AlphaFoldDB" id="A0A0G2BML0"/>
<organism evidence="1 2">
    <name type="scientific">Candidatus Kaiserbacteria bacterium GW2011_GWA2_58_9</name>
    <dbReference type="NCBI Taxonomy" id="1618672"/>
    <lineage>
        <taxon>Bacteria</taxon>
        <taxon>Candidatus Kaiseribacteriota</taxon>
    </lineage>
</organism>
<dbReference type="Proteomes" id="UP000034789">
    <property type="component" value="Unassembled WGS sequence"/>
</dbReference>
<protein>
    <submittedName>
        <fullName evidence="1">Uncharacterized protein</fullName>
    </submittedName>
</protein>
<dbReference type="EMBL" id="LCSD01000022">
    <property type="protein sequence ID" value="KKW47104.1"/>
    <property type="molecule type" value="Genomic_DNA"/>
</dbReference>
<evidence type="ECO:0000313" key="2">
    <source>
        <dbReference type="Proteomes" id="UP000034789"/>
    </source>
</evidence>
<gene>
    <name evidence="1" type="ORF">UY98_C0022G0008</name>
</gene>
<reference evidence="1 2" key="1">
    <citation type="journal article" date="2015" name="Nature">
        <title>rRNA introns, odd ribosomes, and small enigmatic genomes across a large radiation of phyla.</title>
        <authorList>
            <person name="Brown C.T."/>
            <person name="Hug L.A."/>
            <person name="Thomas B.C."/>
            <person name="Sharon I."/>
            <person name="Castelle C.J."/>
            <person name="Singh A."/>
            <person name="Wilkins M.J."/>
            <person name="Williams K.H."/>
            <person name="Banfield J.F."/>
        </authorList>
    </citation>
    <scope>NUCLEOTIDE SEQUENCE [LARGE SCALE GENOMIC DNA]</scope>
</reference>
<name>A0A0G2BML0_9BACT</name>
<accession>A0A0G2BML0</accession>
<comment type="caution">
    <text evidence="1">The sequence shown here is derived from an EMBL/GenBank/DDBJ whole genome shotgun (WGS) entry which is preliminary data.</text>
</comment>